<sequence>MQDPELYVRSFQEEISQRNKRKQPQQYPDDLRLHERPRVRKIEPPSQIIGQSLLKNQSYVPDPIKNFTKPLINYQITSPSGRDPQRYNHNFSYLGQDNIFRKEPYNQNQKDYAPQRYSQQSNEQRINYQNVGNMLIGYDSQQQLKTQTQLQNQQMTQSQLQNQQAENVYPQQHQNYQYQQEQQLQNQQLQQQQMHSQQLQQSQQQLSQSQLPQQQYQLQPSQATQQQYQLQPSQSTQQYQTYQLPSQNIQQNQYFSQQYNNYQAGAPNTFKLKSDSNHQPFNYYGSRALKNLDSTQIY</sequence>
<evidence type="ECO:0000256" key="1">
    <source>
        <dbReference type="SAM" id="MobiDB-lite"/>
    </source>
</evidence>
<accession>A0BK76</accession>
<protein>
    <submittedName>
        <fullName evidence="2">Uncharacterized protein</fullName>
    </submittedName>
</protein>
<dbReference type="OrthoDB" id="311055at2759"/>
<feature type="region of interest" description="Disordered" evidence="1">
    <location>
        <begin position="1"/>
        <end position="42"/>
    </location>
</feature>
<dbReference type="Proteomes" id="UP000000600">
    <property type="component" value="Unassembled WGS sequence"/>
</dbReference>
<dbReference type="STRING" id="5888.A0BK76"/>
<dbReference type="KEGG" id="ptm:GSPATT00029573001"/>
<name>A0BK76_PARTE</name>
<keyword evidence="3" id="KW-1185">Reference proteome</keyword>
<reference evidence="2 3" key="1">
    <citation type="journal article" date="2006" name="Nature">
        <title>Global trends of whole-genome duplications revealed by the ciliate Paramecium tetraurelia.</title>
        <authorList>
            <consortium name="Genoscope"/>
            <person name="Aury J.-M."/>
            <person name="Jaillon O."/>
            <person name="Duret L."/>
            <person name="Noel B."/>
            <person name="Jubin C."/>
            <person name="Porcel B.M."/>
            <person name="Segurens B."/>
            <person name="Daubin V."/>
            <person name="Anthouard V."/>
            <person name="Aiach N."/>
            <person name="Arnaiz O."/>
            <person name="Billaut A."/>
            <person name="Beisson J."/>
            <person name="Blanc I."/>
            <person name="Bouhouche K."/>
            <person name="Camara F."/>
            <person name="Duharcourt S."/>
            <person name="Guigo R."/>
            <person name="Gogendeau D."/>
            <person name="Katinka M."/>
            <person name="Keller A.-M."/>
            <person name="Kissmehl R."/>
            <person name="Klotz C."/>
            <person name="Koll F."/>
            <person name="Le Moue A."/>
            <person name="Lepere C."/>
            <person name="Malinsky S."/>
            <person name="Nowacki M."/>
            <person name="Nowak J.K."/>
            <person name="Plattner H."/>
            <person name="Poulain J."/>
            <person name="Ruiz F."/>
            <person name="Serrano V."/>
            <person name="Zagulski M."/>
            <person name="Dessen P."/>
            <person name="Betermier M."/>
            <person name="Weissenbach J."/>
            <person name="Scarpelli C."/>
            <person name="Schachter V."/>
            <person name="Sperling L."/>
            <person name="Meyer E."/>
            <person name="Cohen J."/>
            <person name="Wincker P."/>
        </authorList>
    </citation>
    <scope>NUCLEOTIDE SEQUENCE [LARGE SCALE GENOMIC DNA]</scope>
    <source>
        <strain evidence="2 3">Stock d4-2</strain>
    </source>
</reference>
<dbReference type="EMBL" id="CT867999">
    <property type="protein sequence ID" value="CAK58943.1"/>
    <property type="molecule type" value="Genomic_DNA"/>
</dbReference>
<feature type="compositionally biased region" description="Basic and acidic residues" evidence="1">
    <location>
        <begin position="29"/>
        <end position="42"/>
    </location>
</feature>
<dbReference type="GeneID" id="5012125"/>
<evidence type="ECO:0000313" key="3">
    <source>
        <dbReference type="Proteomes" id="UP000000600"/>
    </source>
</evidence>
<proteinExistence type="predicted"/>
<dbReference type="RefSeq" id="XP_001426341.1">
    <property type="nucleotide sequence ID" value="XM_001426304.2"/>
</dbReference>
<gene>
    <name evidence="2" type="ORF">GSPATT00029573001</name>
</gene>
<dbReference type="InParanoid" id="A0BK76"/>
<dbReference type="OMA" id="RKQPQQY"/>
<evidence type="ECO:0000313" key="2">
    <source>
        <dbReference type="EMBL" id="CAK58943.1"/>
    </source>
</evidence>
<dbReference type="HOGENOM" id="CLU_922756_0_0_1"/>
<dbReference type="AlphaFoldDB" id="A0BK76"/>
<organism evidence="2 3">
    <name type="scientific">Paramecium tetraurelia</name>
    <dbReference type="NCBI Taxonomy" id="5888"/>
    <lineage>
        <taxon>Eukaryota</taxon>
        <taxon>Sar</taxon>
        <taxon>Alveolata</taxon>
        <taxon>Ciliophora</taxon>
        <taxon>Intramacronucleata</taxon>
        <taxon>Oligohymenophorea</taxon>
        <taxon>Peniculida</taxon>
        <taxon>Parameciidae</taxon>
        <taxon>Paramecium</taxon>
    </lineage>
</organism>